<dbReference type="Pfam" id="PF00078">
    <property type="entry name" value="RVT_1"/>
    <property type="match status" value="1"/>
</dbReference>
<comment type="caution">
    <text evidence="2">The sequence shown here is derived from an EMBL/GenBank/DDBJ whole genome shotgun (WGS) entry which is preliminary data.</text>
</comment>
<dbReference type="InterPro" id="IPR000477">
    <property type="entry name" value="RT_dom"/>
</dbReference>
<dbReference type="PROSITE" id="PS50878">
    <property type="entry name" value="RT_POL"/>
    <property type="match status" value="1"/>
</dbReference>
<dbReference type="EMBL" id="VXAH01000799">
    <property type="protein sequence ID" value="NXK43420.1"/>
    <property type="molecule type" value="Genomic_DNA"/>
</dbReference>
<proteinExistence type="predicted"/>
<reference evidence="2 3" key="1">
    <citation type="submission" date="2019-09" db="EMBL/GenBank/DDBJ databases">
        <title>Bird 10,000 Genomes (B10K) Project - Family phase.</title>
        <authorList>
            <person name="Zhang G."/>
        </authorList>
    </citation>
    <scope>NUCLEOTIDE SEQUENCE [LARGE SCALE GENOMIC DNA]</scope>
    <source>
        <strain evidence="2">B10K-DU-007-02</strain>
        <tissue evidence="2">Mixed tissue sample</tissue>
    </source>
</reference>
<dbReference type="PANTHER" id="PTHR47027:SF20">
    <property type="entry name" value="REVERSE TRANSCRIPTASE-LIKE PROTEIN WITH RNA-DIRECTED DNA POLYMERASE DOMAIN"/>
    <property type="match status" value="1"/>
</dbReference>
<dbReference type="InterPro" id="IPR043502">
    <property type="entry name" value="DNA/RNA_pol_sf"/>
</dbReference>
<feature type="domain" description="Reverse transcriptase" evidence="1">
    <location>
        <begin position="1"/>
        <end position="132"/>
    </location>
</feature>
<evidence type="ECO:0000313" key="3">
    <source>
        <dbReference type="Proteomes" id="UP000520962"/>
    </source>
</evidence>
<sequence length="132" mass="14773">KAFDTVSLQHILMGLKQRGVDPHITNLIKNMYENIYTQIDIKNGKTDQIKMRDGVKQGDPMSPLLFTLAIDPLLCKLEECGNGFQQGKNIITAMAFADDLVLLSGSWEGMKNNIRILETFCELTGLKTQGEK</sequence>
<organism evidence="2 3">
    <name type="scientific">Piprites chloris</name>
    <name type="common">Wing-barred manakin</name>
    <dbReference type="NCBI Taxonomy" id="114369"/>
    <lineage>
        <taxon>Eukaryota</taxon>
        <taxon>Metazoa</taxon>
        <taxon>Chordata</taxon>
        <taxon>Craniata</taxon>
        <taxon>Vertebrata</taxon>
        <taxon>Euteleostomi</taxon>
        <taxon>Archelosauria</taxon>
        <taxon>Archosauria</taxon>
        <taxon>Dinosauria</taxon>
        <taxon>Saurischia</taxon>
        <taxon>Theropoda</taxon>
        <taxon>Coelurosauria</taxon>
        <taxon>Aves</taxon>
        <taxon>Neognathae</taxon>
        <taxon>Neoaves</taxon>
        <taxon>Telluraves</taxon>
        <taxon>Australaves</taxon>
        <taxon>Passeriformes</taxon>
        <taxon>Pipridae</taxon>
        <taxon>Piprites</taxon>
    </lineage>
</organism>
<gene>
    <name evidence="2" type="primary">Po21_1</name>
    <name evidence="2" type="ORF">PIPCHL_R15823</name>
</gene>
<protein>
    <submittedName>
        <fullName evidence="2">PO21 protein</fullName>
    </submittedName>
</protein>
<dbReference type="PANTHER" id="PTHR47027">
    <property type="entry name" value="REVERSE TRANSCRIPTASE DOMAIN-CONTAINING PROTEIN"/>
    <property type="match status" value="1"/>
</dbReference>
<evidence type="ECO:0000259" key="1">
    <source>
        <dbReference type="PROSITE" id="PS50878"/>
    </source>
</evidence>
<dbReference type="Proteomes" id="UP000520962">
    <property type="component" value="Unassembled WGS sequence"/>
</dbReference>
<feature type="non-terminal residue" evidence="2">
    <location>
        <position position="1"/>
    </location>
</feature>
<dbReference type="AlphaFoldDB" id="A0A7L0JH41"/>
<dbReference type="SUPFAM" id="SSF56672">
    <property type="entry name" value="DNA/RNA polymerases"/>
    <property type="match status" value="1"/>
</dbReference>
<feature type="non-terminal residue" evidence="2">
    <location>
        <position position="132"/>
    </location>
</feature>
<keyword evidence="3" id="KW-1185">Reference proteome</keyword>
<name>A0A7L0JH41_PIPCL</name>
<accession>A0A7L0JH41</accession>
<evidence type="ECO:0000313" key="2">
    <source>
        <dbReference type="EMBL" id="NXK43420.1"/>
    </source>
</evidence>